<dbReference type="Pfam" id="PF15400">
    <property type="entry name" value="TEX33"/>
    <property type="match status" value="1"/>
</dbReference>
<organism evidence="1 2">
    <name type="scientific">Acanthisitta chloris</name>
    <name type="common">rifleman</name>
    <dbReference type="NCBI Taxonomy" id="57068"/>
    <lineage>
        <taxon>Eukaryota</taxon>
        <taxon>Metazoa</taxon>
        <taxon>Chordata</taxon>
        <taxon>Craniata</taxon>
        <taxon>Vertebrata</taxon>
        <taxon>Euteleostomi</taxon>
        <taxon>Archelosauria</taxon>
        <taxon>Archosauria</taxon>
        <taxon>Dinosauria</taxon>
        <taxon>Saurischia</taxon>
        <taxon>Theropoda</taxon>
        <taxon>Coelurosauria</taxon>
        <taxon>Aves</taxon>
        <taxon>Neognathae</taxon>
        <taxon>Neoaves</taxon>
        <taxon>Telluraves</taxon>
        <taxon>Australaves</taxon>
        <taxon>Passeriformes</taxon>
        <taxon>Acanthisittidae</taxon>
        <taxon>Acanthisitta</taxon>
    </lineage>
</organism>
<protein>
    <submittedName>
        <fullName evidence="1">Testis-expressed sequence 33 protein</fullName>
    </submittedName>
</protein>
<dbReference type="EMBL" id="KK834099">
    <property type="protein sequence ID" value="KFP78749.1"/>
    <property type="molecule type" value="Genomic_DNA"/>
</dbReference>
<reference evidence="1 2" key="1">
    <citation type="submission" date="2014-04" db="EMBL/GenBank/DDBJ databases">
        <title>Genome evolution of avian class.</title>
        <authorList>
            <person name="Zhang G."/>
            <person name="Li C."/>
        </authorList>
    </citation>
    <scope>NUCLEOTIDE SEQUENCE [LARGE SCALE GENOMIC DNA]</scope>
    <source>
        <strain evidence="1">BGI_N310</strain>
    </source>
</reference>
<dbReference type="InterPro" id="IPR029234">
    <property type="entry name" value="CIMIP4"/>
</dbReference>
<dbReference type="PANTHER" id="PTHR31702">
    <property type="entry name" value="TESTIS-EXPRESSED PROTEIN 33"/>
    <property type="match status" value="1"/>
</dbReference>
<feature type="non-terminal residue" evidence="1">
    <location>
        <position position="75"/>
    </location>
</feature>
<dbReference type="PANTHER" id="PTHR31702:SF2">
    <property type="entry name" value="TESTIS-EXPRESSED PROTEIN 33"/>
    <property type="match status" value="1"/>
</dbReference>
<sequence>SDYEQLGYNLRSNICQGGPLKSQSLMRDSYTPHVIQTAIRDADNWHGRTIDELGKWYVKKFQHLNVQKALEDKYG</sequence>
<keyword evidence="2" id="KW-1185">Reference proteome</keyword>
<dbReference type="Proteomes" id="UP000053537">
    <property type="component" value="Unassembled WGS sequence"/>
</dbReference>
<name>A0A091MRG9_9PASS</name>
<evidence type="ECO:0000313" key="2">
    <source>
        <dbReference type="Proteomes" id="UP000053537"/>
    </source>
</evidence>
<dbReference type="AlphaFoldDB" id="A0A091MRG9"/>
<proteinExistence type="predicted"/>
<accession>A0A091MRG9</accession>
<gene>
    <name evidence="1" type="ORF">N310_12189</name>
</gene>
<evidence type="ECO:0000313" key="1">
    <source>
        <dbReference type="EMBL" id="KFP78749.1"/>
    </source>
</evidence>
<feature type="non-terminal residue" evidence="1">
    <location>
        <position position="1"/>
    </location>
</feature>